<dbReference type="InterPro" id="IPR005653">
    <property type="entry name" value="OstA-like_N"/>
</dbReference>
<dbReference type="GO" id="GO:0015920">
    <property type="term" value="P:lipopolysaccharide transport"/>
    <property type="evidence" value="ECO:0007669"/>
    <property type="project" value="TreeGrafter"/>
</dbReference>
<evidence type="ECO:0000259" key="3">
    <source>
        <dbReference type="Pfam" id="PF03968"/>
    </source>
</evidence>
<sequence length="273" mass="28131">MFAVTSCPNRRTRLSPAKSRNRLPRPPMRPRADLEKTAMTLAGLVSPRLLPAAVACALGLAGLLAPQPASAQQAGSPFVGFTQNRNEPINFEADRAEVFDNDKKAVLSGNVRIRQGESSLQAARLVIFYEGGGTPGGTAAGAPAARPATTTARQGAPAGAAGGQQNVRRFEMEGGVIVRSKNQTATAERGVFDARRNEAIMEGNVVLTQCENVLRGSRLQADLTANRVRLDGGASTGGRVSGVLSGGPQAAGGAGTSNPDCAGPARPAARPRG</sequence>
<name>A0A4D7QJD9_9HYPH</name>
<evidence type="ECO:0000313" key="5">
    <source>
        <dbReference type="Proteomes" id="UP000298588"/>
    </source>
</evidence>
<accession>A0A4D7QJD9</accession>
<gene>
    <name evidence="4" type="ORF">E8L99_06510</name>
</gene>
<dbReference type="Gene3D" id="2.60.450.10">
    <property type="entry name" value="Lipopolysaccharide (LPS) transport protein A like domain"/>
    <property type="match status" value="1"/>
</dbReference>
<evidence type="ECO:0000256" key="2">
    <source>
        <dbReference type="SAM" id="MobiDB-lite"/>
    </source>
</evidence>
<dbReference type="PANTHER" id="PTHR36504:SF1">
    <property type="entry name" value="LIPOPOLYSACCHARIDE EXPORT SYSTEM PROTEIN LPTA"/>
    <property type="match status" value="1"/>
</dbReference>
<dbReference type="Proteomes" id="UP000298588">
    <property type="component" value="Chromosome"/>
</dbReference>
<dbReference type="AlphaFoldDB" id="A0A4D7QJD9"/>
<dbReference type="Pfam" id="PF03968">
    <property type="entry name" value="LptD_N"/>
    <property type="match status" value="1"/>
</dbReference>
<dbReference type="GO" id="GO:0030288">
    <property type="term" value="C:outer membrane-bounded periplasmic space"/>
    <property type="evidence" value="ECO:0007669"/>
    <property type="project" value="TreeGrafter"/>
</dbReference>
<dbReference type="OrthoDB" id="9811926at2"/>
<dbReference type="PANTHER" id="PTHR36504">
    <property type="entry name" value="LIPOPOLYSACCHARIDE EXPORT SYSTEM PROTEIN LPTA"/>
    <property type="match status" value="1"/>
</dbReference>
<dbReference type="GO" id="GO:0009279">
    <property type="term" value="C:cell outer membrane"/>
    <property type="evidence" value="ECO:0007669"/>
    <property type="project" value="TreeGrafter"/>
</dbReference>
<feature type="region of interest" description="Disordered" evidence="2">
    <location>
        <begin position="1"/>
        <end position="32"/>
    </location>
</feature>
<dbReference type="InterPro" id="IPR052037">
    <property type="entry name" value="LPS_export_LptA"/>
</dbReference>
<feature type="compositionally biased region" description="Low complexity" evidence="2">
    <location>
        <begin position="264"/>
        <end position="273"/>
    </location>
</feature>
<keyword evidence="5" id="KW-1185">Reference proteome</keyword>
<keyword evidence="1" id="KW-0732">Signal</keyword>
<dbReference type="EMBL" id="CP039865">
    <property type="protein sequence ID" value="QCK85446.1"/>
    <property type="molecule type" value="Genomic_DNA"/>
</dbReference>
<protein>
    <submittedName>
        <fullName evidence="4">LPS ABC transporter substrate-binding protein LptA</fullName>
    </submittedName>
</protein>
<feature type="domain" description="Organic solvent tolerance-like N-terminal" evidence="3">
    <location>
        <begin position="92"/>
        <end position="225"/>
    </location>
</feature>
<proteinExistence type="predicted"/>
<evidence type="ECO:0000256" key="1">
    <source>
        <dbReference type="ARBA" id="ARBA00022729"/>
    </source>
</evidence>
<feature type="compositionally biased region" description="Low complexity" evidence="2">
    <location>
        <begin position="140"/>
        <end position="159"/>
    </location>
</feature>
<organism evidence="4 5">
    <name type="scientific">Phreatobacter aquaticus</name>
    <dbReference type="NCBI Taxonomy" id="2570229"/>
    <lineage>
        <taxon>Bacteria</taxon>
        <taxon>Pseudomonadati</taxon>
        <taxon>Pseudomonadota</taxon>
        <taxon>Alphaproteobacteria</taxon>
        <taxon>Hyphomicrobiales</taxon>
        <taxon>Phreatobacteraceae</taxon>
        <taxon>Phreatobacter</taxon>
    </lineage>
</organism>
<feature type="region of interest" description="Disordered" evidence="2">
    <location>
        <begin position="232"/>
        <end position="273"/>
    </location>
</feature>
<evidence type="ECO:0000313" key="4">
    <source>
        <dbReference type="EMBL" id="QCK85446.1"/>
    </source>
</evidence>
<dbReference type="GO" id="GO:0017089">
    <property type="term" value="F:glycolipid transfer activity"/>
    <property type="evidence" value="ECO:0007669"/>
    <property type="project" value="TreeGrafter"/>
</dbReference>
<reference evidence="4 5" key="1">
    <citation type="submission" date="2019-04" db="EMBL/GenBank/DDBJ databases">
        <title>Phreatobacter aquaticus sp. nov.</title>
        <authorList>
            <person name="Choi A."/>
            <person name="Baek K."/>
        </authorList>
    </citation>
    <scope>NUCLEOTIDE SEQUENCE [LARGE SCALE GENOMIC DNA]</scope>
    <source>
        <strain evidence="4 5">NMCR1094</strain>
    </source>
</reference>
<dbReference type="KEGG" id="paqt:E8L99_06510"/>
<feature type="region of interest" description="Disordered" evidence="2">
    <location>
        <begin position="138"/>
        <end position="164"/>
    </location>
</feature>